<evidence type="ECO:0000256" key="7">
    <source>
        <dbReference type="ARBA" id="ARBA00022884"/>
    </source>
</evidence>
<dbReference type="SMART" id="SM00533">
    <property type="entry name" value="MUTSd"/>
    <property type="match status" value="1"/>
</dbReference>
<comment type="subunit">
    <text evidence="9">Homodimer. Binds to stalled ribosomes, contacting rRNA.</text>
</comment>
<dbReference type="HAMAP" id="MF_00092">
    <property type="entry name" value="MutS2"/>
    <property type="match status" value="1"/>
</dbReference>
<keyword evidence="1 9" id="KW-0540">Nuclease</keyword>
<dbReference type="GO" id="GO:0019843">
    <property type="term" value="F:rRNA binding"/>
    <property type="evidence" value="ECO:0007669"/>
    <property type="project" value="UniProtKB-UniRule"/>
</dbReference>
<dbReference type="PIRSF" id="PIRSF005814">
    <property type="entry name" value="MutS_YshD"/>
    <property type="match status" value="1"/>
</dbReference>
<keyword evidence="5 9" id="KW-0378">Hydrolase</keyword>
<comment type="function">
    <text evidence="9">Endonuclease that is involved in the suppression of homologous recombination and thus may have a key role in the control of bacterial genetic diversity.</text>
</comment>
<evidence type="ECO:0000256" key="5">
    <source>
        <dbReference type="ARBA" id="ARBA00022801"/>
    </source>
</evidence>
<reference evidence="12" key="1">
    <citation type="submission" date="2020-10" db="EMBL/GenBank/DDBJ databases">
        <authorList>
            <person name="Gilroy R."/>
        </authorList>
    </citation>
    <scope>NUCLEOTIDE SEQUENCE</scope>
    <source>
        <strain evidence="12">D3-1215</strain>
    </source>
</reference>
<dbReference type="PANTHER" id="PTHR48466">
    <property type="entry name" value="OS10G0509000 PROTEIN-RELATED"/>
    <property type="match status" value="1"/>
</dbReference>
<dbReference type="GO" id="GO:0140664">
    <property type="term" value="F:ATP-dependent DNA damage sensor activity"/>
    <property type="evidence" value="ECO:0007669"/>
    <property type="project" value="InterPro"/>
</dbReference>
<dbReference type="GO" id="GO:0045910">
    <property type="term" value="P:negative regulation of DNA recombination"/>
    <property type="evidence" value="ECO:0007669"/>
    <property type="project" value="InterPro"/>
</dbReference>
<dbReference type="EC" id="3.6.4.-" evidence="9"/>
<comment type="function">
    <text evidence="9">Acts as a ribosome collision sensor, splitting the ribosome into its 2 subunits. Detects stalled/collided 70S ribosomes which it binds and splits by an ATP-hydrolysis driven conformational change. Acts upstream of the ribosome quality control system (RQC), a ribosome-associated complex that mediates the extraction of incompletely synthesized nascent chains from stalled ribosomes and their subsequent degradation. Probably generates substrates for RQC.</text>
</comment>
<keyword evidence="6 9" id="KW-0067">ATP-binding</keyword>
<evidence type="ECO:0000313" key="12">
    <source>
        <dbReference type="EMBL" id="MBO8447636.1"/>
    </source>
</evidence>
<evidence type="ECO:0000256" key="3">
    <source>
        <dbReference type="ARBA" id="ARBA00022741"/>
    </source>
</evidence>
<dbReference type="SUPFAM" id="SSF48334">
    <property type="entry name" value="DNA repair protein MutS, domain III"/>
    <property type="match status" value="1"/>
</dbReference>
<dbReference type="SUPFAM" id="SSF160443">
    <property type="entry name" value="SMR domain-like"/>
    <property type="match status" value="1"/>
</dbReference>
<comment type="caution">
    <text evidence="12">The sequence shown here is derived from an EMBL/GenBank/DDBJ whole genome shotgun (WGS) entry which is preliminary data.</text>
</comment>
<feature type="domain" description="Smr" evidence="11">
    <location>
        <begin position="722"/>
        <end position="797"/>
    </location>
</feature>
<keyword evidence="2 9" id="KW-0699">rRNA-binding</keyword>
<evidence type="ECO:0000256" key="6">
    <source>
        <dbReference type="ARBA" id="ARBA00022840"/>
    </source>
</evidence>
<evidence type="ECO:0000256" key="9">
    <source>
        <dbReference type="HAMAP-Rule" id="MF_00092"/>
    </source>
</evidence>
<dbReference type="AlphaFoldDB" id="A0A9D9EGG3"/>
<proteinExistence type="inferred from homology"/>
<dbReference type="GO" id="GO:0004519">
    <property type="term" value="F:endonuclease activity"/>
    <property type="evidence" value="ECO:0007669"/>
    <property type="project" value="UniProtKB-UniRule"/>
</dbReference>
<keyword evidence="4 9" id="KW-0255">Endonuclease</keyword>
<accession>A0A9D9EGG3</accession>
<dbReference type="InterPro" id="IPR027417">
    <property type="entry name" value="P-loop_NTPase"/>
</dbReference>
<dbReference type="SUPFAM" id="SSF52540">
    <property type="entry name" value="P-loop containing nucleoside triphosphate hydrolases"/>
    <property type="match status" value="1"/>
</dbReference>
<keyword evidence="7 9" id="KW-0694">RNA-binding</keyword>
<gene>
    <name evidence="9" type="primary">mutS2</name>
    <name evidence="9" type="synonym">rqcU</name>
    <name evidence="12" type="ORF">IAC32_07845</name>
</gene>
<evidence type="ECO:0000313" key="13">
    <source>
        <dbReference type="Proteomes" id="UP000823637"/>
    </source>
</evidence>
<evidence type="ECO:0000256" key="8">
    <source>
        <dbReference type="ARBA" id="ARBA00023125"/>
    </source>
</evidence>
<reference evidence="12" key="2">
    <citation type="journal article" date="2021" name="PeerJ">
        <title>Extensive microbial diversity within the chicken gut microbiome revealed by metagenomics and culture.</title>
        <authorList>
            <person name="Gilroy R."/>
            <person name="Ravi A."/>
            <person name="Getino M."/>
            <person name="Pursley I."/>
            <person name="Horton D.L."/>
            <person name="Alikhan N.F."/>
            <person name="Baker D."/>
            <person name="Gharbi K."/>
            <person name="Hall N."/>
            <person name="Watson M."/>
            <person name="Adriaenssens E.M."/>
            <person name="Foster-Nyarko E."/>
            <person name="Jarju S."/>
            <person name="Secka A."/>
            <person name="Antonio M."/>
            <person name="Oren A."/>
            <person name="Chaudhuri R.R."/>
            <person name="La Ragione R."/>
            <person name="Hildebrand F."/>
            <person name="Pallen M.J."/>
        </authorList>
    </citation>
    <scope>NUCLEOTIDE SEQUENCE</scope>
    <source>
        <strain evidence="12">D3-1215</strain>
    </source>
</reference>
<dbReference type="GO" id="GO:0030983">
    <property type="term" value="F:mismatched DNA binding"/>
    <property type="evidence" value="ECO:0007669"/>
    <property type="project" value="InterPro"/>
</dbReference>
<dbReference type="InterPro" id="IPR045076">
    <property type="entry name" value="MutS"/>
</dbReference>
<organism evidence="12 13">
    <name type="scientific">Candidatus Enterocola intestinipullorum</name>
    <dbReference type="NCBI Taxonomy" id="2840783"/>
    <lineage>
        <taxon>Bacteria</taxon>
        <taxon>Pseudomonadati</taxon>
        <taxon>Bacteroidota</taxon>
        <taxon>Bacteroidia</taxon>
        <taxon>Bacteroidales</taxon>
        <taxon>Candidatus Enterocola</taxon>
    </lineage>
</organism>
<dbReference type="GO" id="GO:0016887">
    <property type="term" value="F:ATP hydrolysis activity"/>
    <property type="evidence" value="ECO:0007669"/>
    <property type="project" value="InterPro"/>
</dbReference>
<dbReference type="Pfam" id="PF00488">
    <property type="entry name" value="MutS_V"/>
    <property type="match status" value="1"/>
</dbReference>
<dbReference type="PANTHER" id="PTHR48466:SF2">
    <property type="entry name" value="OS10G0509000 PROTEIN"/>
    <property type="match status" value="1"/>
</dbReference>
<dbReference type="PROSITE" id="PS00486">
    <property type="entry name" value="DNA_MISMATCH_REPAIR_2"/>
    <property type="match status" value="1"/>
</dbReference>
<dbReference type="InterPro" id="IPR007696">
    <property type="entry name" value="DNA_mismatch_repair_MutS_core"/>
</dbReference>
<keyword evidence="8 9" id="KW-0238">DNA-binding</keyword>
<sequence length="797" mass="89150">MFYPDNIESKLEFDKIRTLLKNYCISSLGRGETDNIRSSTSAAEIETMMQQTKEFKDILENGNDFPYENYYDCRGELARISNTDGYLDETGLFELKLSLETIARICAFFTSKESENYHYLKELSAGINTCQPICRQINSILDKYGHVQDRASAELYEIRRKKNAENSYIAKTIRTILASAKEAGYAEETASAVMRGDRLVIPVSPAYKKRIQGIVHDESATGKTVFIEPAEIVEAGNRIRSLEAAEKREIIKILRTCTDFIRPMADEASRSYDFLAKMDFIRAKAKFANVIDARCPQLSTEPGIDWHAARHPLLLLSLQKQGKELVPLDIKLAAGDRILLISGPNAGGKSVCLKTAGLLQYMGQCGLLLPLSEDSSFGVFSDIFIDIGDEQSIENNLSTYSSHLAAMKIFLHKGNQNSLLLIDEFGSGTEPVIGGAIAEAELEVFAKNGCYGIITTHYANLKHLAASTPGIKNAAMLYDRGRMEPLFKLVTGTPGSSFAIEIARKSGLGEEVIAAAIKKAGEENVNYDKNLQDIARDKRYWENKRQQIRLSSKKWEEKNAELEKRMSEIKAREKEIISNARQQANELLKQANATIENTIRQIKESAAEKETTKEARRKVQILREKINADDNNTKTAKRTDTRQQFEIGSYVKYGDNIGTVLQINGNKAVVAFGQIEATIDRSQLLPAKESEYKKTKAKAYNFVSPETNEHIRRRNLNFRSEIDVRGMRVDEALQAVAYLLDDATMAGAGRLRILHGTGTGALRQEIRKYLATQPQVCDYHDEHVQLGGAGITIVELE</sequence>
<evidence type="ECO:0000259" key="11">
    <source>
        <dbReference type="PROSITE" id="PS50828"/>
    </source>
</evidence>
<dbReference type="InterPro" id="IPR036063">
    <property type="entry name" value="Smr_dom_sf"/>
</dbReference>
<dbReference type="GO" id="GO:0005524">
    <property type="term" value="F:ATP binding"/>
    <property type="evidence" value="ECO:0007669"/>
    <property type="project" value="UniProtKB-UniRule"/>
</dbReference>
<dbReference type="InterPro" id="IPR005747">
    <property type="entry name" value="MutS2"/>
</dbReference>
<evidence type="ECO:0000256" key="4">
    <source>
        <dbReference type="ARBA" id="ARBA00022759"/>
    </source>
</evidence>
<dbReference type="InterPro" id="IPR036187">
    <property type="entry name" value="DNA_mismatch_repair_MutS_sf"/>
</dbReference>
<evidence type="ECO:0000256" key="2">
    <source>
        <dbReference type="ARBA" id="ARBA00022730"/>
    </source>
</evidence>
<dbReference type="GO" id="GO:0072344">
    <property type="term" value="P:rescue of stalled ribosome"/>
    <property type="evidence" value="ECO:0007669"/>
    <property type="project" value="UniProtKB-UniRule"/>
</dbReference>
<dbReference type="EMBL" id="JADIMR010000119">
    <property type="protein sequence ID" value="MBO8447636.1"/>
    <property type="molecule type" value="Genomic_DNA"/>
</dbReference>
<feature type="coiled-coil region" evidence="10">
    <location>
        <begin position="545"/>
        <end position="615"/>
    </location>
</feature>
<protein>
    <recommendedName>
        <fullName evidence="9">Endonuclease MutS2</fullName>
        <ecNumber evidence="9">3.1.-.-</ecNumber>
    </recommendedName>
    <alternativeName>
        <fullName evidence="9">Ribosome-associated protein quality control-upstream factor</fullName>
        <shortName evidence="9">RQC-upstream factor</shortName>
        <shortName evidence="9">RqcU</shortName>
        <ecNumber evidence="9">3.6.4.-</ecNumber>
    </alternativeName>
</protein>
<dbReference type="GO" id="GO:0006298">
    <property type="term" value="P:mismatch repair"/>
    <property type="evidence" value="ECO:0007669"/>
    <property type="project" value="InterPro"/>
</dbReference>
<dbReference type="Proteomes" id="UP000823637">
    <property type="component" value="Unassembled WGS sequence"/>
</dbReference>
<keyword evidence="3 9" id="KW-0547">Nucleotide-binding</keyword>
<evidence type="ECO:0000256" key="10">
    <source>
        <dbReference type="SAM" id="Coils"/>
    </source>
</evidence>
<dbReference type="Gene3D" id="3.40.50.300">
    <property type="entry name" value="P-loop containing nucleotide triphosphate hydrolases"/>
    <property type="match status" value="1"/>
</dbReference>
<feature type="binding site" evidence="9">
    <location>
        <begin position="343"/>
        <end position="350"/>
    </location>
    <ligand>
        <name>ATP</name>
        <dbReference type="ChEBI" id="CHEBI:30616"/>
    </ligand>
</feature>
<comment type="similarity">
    <text evidence="9">Belongs to the DNA mismatch repair MutS family. MutS2 subfamily.</text>
</comment>
<dbReference type="GO" id="GO:0043023">
    <property type="term" value="F:ribosomal large subunit binding"/>
    <property type="evidence" value="ECO:0007669"/>
    <property type="project" value="UniProtKB-UniRule"/>
</dbReference>
<name>A0A9D9EGG3_9BACT</name>
<dbReference type="SMART" id="SM00534">
    <property type="entry name" value="MUTSac"/>
    <property type="match status" value="1"/>
</dbReference>
<dbReference type="FunFam" id="3.40.50.300:FF:001531">
    <property type="entry name" value="Endonuclease MutS2"/>
    <property type="match status" value="1"/>
</dbReference>
<dbReference type="PROSITE" id="PS50828">
    <property type="entry name" value="SMR"/>
    <property type="match status" value="1"/>
</dbReference>
<dbReference type="EC" id="3.1.-.-" evidence="9"/>
<dbReference type="InterPro" id="IPR000432">
    <property type="entry name" value="DNA_mismatch_repair_MutS_C"/>
</dbReference>
<dbReference type="Pfam" id="PF01713">
    <property type="entry name" value="Smr"/>
    <property type="match status" value="1"/>
</dbReference>
<evidence type="ECO:0000256" key="1">
    <source>
        <dbReference type="ARBA" id="ARBA00022722"/>
    </source>
</evidence>
<keyword evidence="10" id="KW-0175">Coiled coil</keyword>
<dbReference type="SMART" id="SM00463">
    <property type="entry name" value="SMR"/>
    <property type="match status" value="1"/>
</dbReference>
<dbReference type="Gene3D" id="3.30.1370.110">
    <property type="match status" value="1"/>
</dbReference>
<dbReference type="InterPro" id="IPR002625">
    <property type="entry name" value="Smr_dom"/>
</dbReference>
<dbReference type="FunFam" id="3.30.1370.110:FF:000004">
    <property type="entry name" value="Endonuclease MutS2"/>
    <property type="match status" value="1"/>
</dbReference>
<dbReference type="NCBIfam" id="TIGR01069">
    <property type="entry name" value="mutS2"/>
    <property type="match status" value="1"/>
</dbReference>